<evidence type="ECO:0000259" key="1">
    <source>
        <dbReference type="Pfam" id="PF13581"/>
    </source>
</evidence>
<dbReference type="InterPro" id="IPR036890">
    <property type="entry name" value="HATPase_C_sf"/>
</dbReference>
<dbReference type="SUPFAM" id="SSF55874">
    <property type="entry name" value="ATPase domain of HSP90 chaperone/DNA topoisomerase II/histidine kinase"/>
    <property type="match status" value="1"/>
</dbReference>
<dbReference type="Gene3D" id="3.30.565.10">
    <property type="entry name" value="Histidine kinase-like ATPase, C-terminal domain"/>
    <property type="match status" value="1"/>
</dbReference>
<keyword evidence="2" id="KW-0547">Nucleotide-binding</keyword>
<reference evidence="2" key="1">
    <citation type="journal article" date="2020" name="mSystems">
        <title>Genome- and Community-Level Interaction Insights into Carbon Utilization and Element Cycling Functions of Hydrothermarchaeota in Hydrothermal Sediment.</title>
        <authorList>
            <person name="Zhou Z."/>
            <person name="Liu Y."/>
            <person name="Xu W."/>
            <person name="Pan J."/>
            <person name="Luo Z.H."/>
            <person name="Li M."/>
        </authorList>
    </citation>
    <scope>NUCLEOTIDE SEQUENCE [LARGE SCALE GENOMIC DNA]</scope>
    <source>
        <strain evidence="2">SpSt-418</strain>
    </source>
</reference>
<dbReference type="InterPro" id="IPR003594">
    <property type="entry name" value="HATPase_dom"/>
</dbReference>
<dbReference type="EMBL" id="DSRU01000442">
    <property type="protein sequence ID" value="HFN01745.1"/>
    <property type="molecule type" value="Genomic_DNA"/>
</dbReference>
<dbReference type="GO" id="GO:0005524">
    <property type="term" value="F:ATP binding"/>
    <property type="evidence" value="ECO:0007669"/>
    <property type="project" value="UniProtKB-KW"/>
</dbReference>
<dbReference type="AlphaFoldDB" id="A0A7C3KI65"/>
<feature type="domain" description="Histidine kinase/HSP90-like ATPase" evidence="1">
    <location>
        <begin position="13"/>
        <end position="134"/>
    </location>
</feature>
<organism evidence="2">
    <name type="scientific">Oscillatoriales cyanobacterium SpSt-418</name>
    <dbReference type="NCBI Taxonomy" id="2282169"/>
    <lineage>
        <taxon>Bacteria</taxon>
        <taxon>Bacillati</taxon>
        <taxon>Cyanobacteriota</taxon>
        <taxon>Cyanophyceae</taxon>
        <taxon>Oscillatoriophycideae</taxon>
        <taxon>Oscillatoriales</taxon>
    </lineage>
</organism>
<keyword evidence="2" id="KW-0067">ATP-binding</keyword>
<accession>A0A7C3KI65</accession>
<sequence length="136" mass="15719">MQPLQKSHLQVNTDLNALPKVLTWFDQFNCPPINYQTWLKCQLALAEGFTNAVRHAHRGKPSTLSIELEVAMFPERMEIRIWDWGAPFDLEKAIHRMPGKEAEGGRGIPLMCRIADVLSYTRIDNKRNCLLIIKQY</sequence>
<dbReference type="CDD" id="cd16936">
    <property type="entry name" value="HATPase_RsbW-like"/>
    <property type="match status" value="1"/>
</dbReference>
<comment type="caution">
    <text evidence="2">The sequence shown here is derived from an EMBL/GenBank/DDBJ whole genome shotgun (WGS) entry which is preliminary data.</text>
</comment>
<proteinExistence type="predicted"/>
<evidence type="ECO:0000313" key="2">
    <source>
        <dbReference type="EMBL" id="HFN01745.1"/>
    </source>
</evidence>
<gene>
    <name evidence="2" type="ORF">ENR64_29195</name>
</gene>
<name>A0A7C3KI65_9CYAN</name>
<dbReference type="Pfam" id="PF13581">
    <property type="entry name" value="HATPase_c_2"/>
    <property type="match status" value="1"/>
</dbReference>
<protein>
    <submittedName>
        <fullName evidence="2">ATP-binding protein</fullName>
    </submittedName>
</protein>